<evidence type="ECO:0000313" key="3">
    <source>
        <dbReference type="Proteomes" id="UP000293142"/>
    </source>
</evidence>
<proteinExistence type="predicted"/>
<dbReference type="SMART" id="SM00471">
    <property type="entry name" value="HDc"/>
    <property type="match status" value="1"/>
</dbReference>
<dbReference type="InterPro" id="IPR006674">
    <property type="entry name" value="HD_domain"/>
</dbReference>
<name>A0A4Q9DZ55_9BACL</name>
<sequence length="217" mass="24861">MKRHEQRVLAAAEAYAKQELAQEASGHDWWHVYRVDRLAERIAREENADVFICRLAALLHDLADEKLFGDEAAGLRKISEWMERHEVSPDAVRHVIEIVSTMSFKGGGRPPMRTLEGRVVQDADRLDAIGAVGIARVFAYSGAKGRLIHDPDFVPRTDMTKEQYRSADGSAVAHFYEKLLKLKDLMNTDHAKRLAEGRHETLTRYLECFYEEWEGLR</sequence>
<dbReference type="InterPro" id="IPR003607">
    <property type="entry name" value="HD/PDEase_dom"/>
</dbReference>
<gene>
    <name evidence="2" type="ORF">EYB31_04205</name>
</gene>
<dbReference type="OrthoDB" id="9797344at2"/>
<comment type="caution">
    <text evidence="2">The sequence shown here is derived from an EMBL/GenBank/DDBJ whole genome shotgun (WGS) entry which is preliminary data.</text>
</comment>
<dbReference type="Pfam" id="PF01966">
    <property type="entry name" value="HD"/>
    <property type="match status" value="1"/>
</dbReference>
<dbReference type="Gene3D" id="1.20.58.1910">
    <property type="match status" value="1"/>
</dbReference>
<dbReference type="CDD" id="cd00077">
    <property type="entry name" value="HDc"/>
    <property type="match status" value="1"/>
</dbReference>
<dbReference type="PROSITE" id="PS51831">
    <property type="entry name" value="HD"/>
    <property type="match status" value="1"/>
</dbReference>
<keyword evidence="3" id="KW-1185">Reference proteome</keyword>
<accession>A0A4Q9DZ55</accession>
<dbReference type="SUPFAM" id="SSF109604">
    <property type="entry name" value="HD-domain/PDEase-like"/>
    <property type="match status" value="1"/>
</dbReference>
<dbReference type="PANTHER" id="PTHR33594">
    <property type="entry name" value="SUPERFAMILY HYDROLASE, PUTATIVE (AFU_ORTHOLOGUE AFUA_1G03035)-RELATED"/>
    <property type="match status" value="1"/>
</dbReference>
<dbReference type="AlphaFoldDB" id="A0A4Q9DZ55"/>
<dbReference type="Gene3D" id="1.10.472.50">
    <property type="entry name" value="HD-domain/PDEase-like"/>
    <property type="match status" value="1"/>
</dbReference>
<evidence type="ECO:0000259" key="1">
    <source>
        <dbReference type="PROSITE" id="PS51831"/>
    </source>
</evidence>
<evidence type="ECO:0000313" key="2">
    <source>
        <dbReference type="EMBL" id="TBL81410.1"/>
    </source>
</evidence>
<dbReference type="PANTHER" id="PTHR33594:SF1">
    <property type="entry name" value="HD_PDEASE DOMAIN-CONTAINING PROTEIN"/>
    <property type="match status" value="1"/>
</dbReference>
<protein>
    <submittedName>
        <fullName evidence="2">HD domain-containing protein</fullName>
    </submittedName>
</protein>
<feature type="domain" description="HD" evidence="1">
    <location>
        <begin position="28"/>
        <end position="129"/>
    </location>
</feature>
<dbReference type="EMBL" id="SIRE01000003">
    <property type="protein sequence ID" value="TBL81410.1"/>
    <property type="molecule type" value="Genomic_DNA"/>
</dbReference>
<dbReference type="Proteomes" id="UP000293142">
    <property type="component" value="Unassembled WGS sequence"/>
</dbReference>
<reference evidence="2 3" key="1">
    <citation type="submission" date="2019-02" db="EMBL/GenBank/DDBJ databases">
        <title>Paenibacillus sp. nov., isolated from surface-sterilized tissue of Thalictrum simplex L.</title>
        <authorList>
            <person name="Tuo L."/>
        </authorList>
    </citation>
    <scope>NUCLEOTIDE SEQUENCE [LARGE SCALE GENOMIC DNA]</scope>
    <source>
        <strain evidence="2 3">N2SHLJ1</strain>
    </source>
</reference>
<organism evidence="2 3">
    <name type="scientific">Paenibacillus thalictri</name>
    <dbReference type="NCBI Taxonomy" id="2527873"/>
    <lineage>
        <taxon>Bacteria</taxon>
        <taxon>Bacillati</taxon>
        <taxon>Bacillota</taxon>
        <taxon>Bacilli</taxon>
        <taxon>Bacillales</taxon>
        <taxon>Paenibacillaceae</taxon>
        <taxon>Paenibacillus</taxon>
    </lineage>
</organism>